<sequence length="57" mass="6174">MRTEERAATGAWKGPSFTCTHPAIGMAKSSCRLPPSAAPYISFLSTLISELVPLYFL</sequence>
<name>A6KE18_RAT</name>
<dbReference type="EMBL" id="CH474040">
    <property type="protein sequence ID" value="EDL88323.1"/>
    <property type="molecule type" value="Genomic_DNA"/>
</dbReference>
<accession>A6KE18</accession>
<dbReference type="Proteomes" id="UP000234681">
    <property type="component" value="Chromosome 15"/>
</dbReference>
<organism evidence="1 2">
    <name type="scientific">Rattus norvegicus</name>
    <name type="common">Rat</name>
    <dbReference type="NCBI Taxonomy" id="10116"/>
    <lineage>
        <taxon>Eukaryota</taxon>
        <taxon>Metazoa</taxon>
        <taxon>Chordata</taxon>
        <taxon>Craniata</taxon>
        <taxon>Vertebrata</taxon>
        <taxon>Euteleostomi</taxon>
        <taxon>Mammalia</taxon>
        <taxon>Eutheria</taxon>
        <taxon>Euarchontoglires</taxon>
        <taxon>Glires</taxon>
        <taxon>Rodentia</taxon>
        <taxon>Myomorpha</taxon>
        <taxon>Muroidea</taxon>
        <taxon>Muridae</taxon>
        <taxon>Murinae</taxon>
        <taxon>Rattus</taxon>
    </lineage>
</organism>
<dbReference type="AlphaFoldDB" id="A6KE18"/>
<evidence type="ECO:0000313" key="2">
    <source>
        <dbReference type="Proteomes" id="UP000234681"/>
    </source>
</evidence>
<reference evidence="1 2" key="1">
    <citation type="submission" date="2005-07" db="EMBL/GenBank/DDBJ databases">
        <authorList>
            <person name="Mural R.J."/>
            <person name="Li P.W."/>
            <person name="Adams M.D."/>
            <person name="Amanatides P.G."/>
            <person name="Baden-Tillson H."/>
            <person name="Barnstead M."/>
            <person name="Chin S.H."/>
            <person name="Dew I."/>
            <person name="Evans C.A."/>
            <person name="Ferriera S."/>
            <person name="Flanigan M."/>
            <person name="Fosler C."/>
            <person name="Glodek A."/>
            <person name="Gu Z."/>
            <person name="Holt R.A."/>
            <person name="Jennings D."/>
            <person name="Kraft C.L."/>
            <person name="Lu F."/>
            <person name="Nguyen T."/>
            <person name="Nusskern D.R."/>
            <person name="Pfannkoch C.M."/>
            <person name="Sitter C."/>
            <person name="Sutton G.G."/>
            <person name="Venter J.C."/>
            <person name="Wang Z."/>
            <person name="Woodage T."/>
            <person name="Zheng X.H."/>
            <person name="Zhong F."/>
        </authorList>
    </citation>
    <scope>NUCLEOTIDE SEQUENCE [LARGE SCALE GENOMIC DNA]</scope>
    <source>
        <strain>BN</strain>
        <strain evidence="2">Sprague-Dawley</strain>
    </source>
</reference>
<proteinExistence type="predicted"/>
<protein>
    <submittedName>
        <fullName evidence="1">RCG61294</fullName>
    </submittedName>
</protein>
<evidence type="ECO:0000313" key="1">
    <source>
        <dbReference type="EMBL" id="EDL88323.1"/>
    </source>
</evidence>
<gene>
    <name evidence="1" type="ORF">rCG_61294</name>
</gene>